<keyword evidence="2" id="KW-1185">Reference proteome</keyword>
<dbReference type="AlphaFoldDB" id="A0A4Q1QQV5"/>
<comment type="caution">
    <text evidence="1">The sequence shown here is derived from an EMBL/GenBank/DDBJ whole genome shotgun (WGS) entry which is preliminary data.</text>
</comment>
<proteinExistence type="predicted"/>
<sequence length="210" mass="22752">MTGAETVSPDGLNVHVAHRRNPYAYLLTDDQLDALLLELGLKRAAAVWRNHTAGERAPRGAYPRPMMGFVLMDATAGPWIPNDSAVLGVVVIGDRGHEYLPNAAAKAGCHRRLGRNNGEAVHVDPHRLGTGSFRYGHSAEVRGQIVGASSQSPDQDLHEAGQLAADFVAALGERHLAWEHRRGPEDWLSPDDAPAPEYRAMIDWYSGGPS</sequence>
<name>A0A4Q1QQV5_9ACTN</name>
<reference evidence="1 2" key="1">
    <citation type="submission" date="2019-01" db="EMBL/GenBank/DDBJ databases">
        <title>Draft genome sequences of the type strain Streptomyces sioyaensis DSM 40032 and its novel strain, TM32, a thermotolerant antibiotics-producing actinobacterium.</title>
        <authorList>
            <person name="Nakaew N."/>
            <person name="Lumyong S."/>
            <person name="Sloan W.T."/>
            <person name="Sungthong R."/>
        </authorList>
    </citation>
    <scope>NUCLEOTIDE SEQUENCE [LARGE SCALE GENOMIC DNA]</scope>
    <source>
        <strain evidence="1 2">DSM 40032</strain>
    </source>
</reference>
<evidence type="ECO:0000313" key="1">
    <source>
        <dbReference type="EMBL" id="RXS64395.1"/>
    </source>
</evidence>
<dbReference type="RefSeq" id="WP_129249517.1">
    <property type="nucleotide sequence ID" value="NZ_JABZEL010000019.1"/>
</dbReference>
<gene>
    <name evidence="1" type="ORF">EST54_22335</name>
</gene>
<accession>A0A4Q1QQV5</accession>
<dbReference type="EMBL" id="SDIF01000071">
    <property type="protein sequence ID" value="RXS64395.1"/>
    <property type="molecule type" value="Genomic_DNA"/>
</dbReference>
<protein>
    <submittedName>
        <fullName evidence="1">Uncharacterized protein</fullName>
    </submittedName>
</protein>
<evidence type="ECO:0000313" key="2">
    <source>
        <dbReference type="Proteomes" id="UP000289482"/>
    </source>
</evidence>
<dbReference type="GeneID" id="95780652"/>
<dbReference type="Proteomes" id="UP000289482">
    <property type="component" value="Unassembled WGS sequence"/>
</dbReference>
<organism evidence="1 2">
    <name type="scientific">Streptomyces sioyaensis</name>
    <dbReference type="NCBI Taxonomy" id="67364"/>
    <lineage>
        <taxon>Bacteria</taxon>
        <taxon>Bacillati</taxon>
        <taxon>Actinomycetota</taxon>
        <taxon>Actinomycetes</taxon>
        <taxon>Kitasatosporales</taxon>
        <taxon>Streptomycetaceae</taxon>
        <taxon>Streptomyces</taxon>
    </lineage>
</organism>